<evidence type="ECO:0000256" key="1">
    <source>
        <dbReference type="SAM" id="Phobius"/>
    </source>
</evidence>
<name>A0A3D9FWT8_9FLAO</name>
<sequence length="140" mass="16233">MTIPKQKKTTFFIITLLSIIVLCSFINFRSIHVKFHNKTGEDIDSLVIAGTLIGNLKNGSSTEYINFKQFEFDGSIPYEQISGIISHKKVNQLNWSWCSTERNTQSKGSFIFDLKKDTRIKDTSYLYLVAHNQKIFWEEN</sequence>
<evidence type="ECO:0000313" key="2">
    <source>
        <dbReference type="EMBL" id="RED25234.1"/>
    </source>
</evidence>
<keyword evidence="1" id="KW-0472">Membrane</keyword>
<dbReference type="EMBL" id="QRDQ01000008">
    <property type="protein sequence ID" value="RED25234.1"/>
    <property type="molecule type" value="Genomic_DNA"/>
</dbReference>
<organism evidence="2 3">
    <name type="scientific">Flavobacterium cutihirudinis</name>
    <dbReference type="NCBI Taxonomy" id="1265740"/>
    <lineage>
        <taxon>Bacteria</taxon>
        <taxon>Pseudomonadati</taxon>
        <taxon>Bacteroidota</taxon>
        <taxon>Flavobacteriia</taxon>
        <taxon>Flavobacteriales</taxon>
        <taxon>Flavobacteriaceae</taxon>
        <taxon>Flavobacterium</taxon>
    </lineage>
</organism>
<protein>
    <submittedName>
        <fullName evidence="2">Uncharacterized protein</fullName>
    </submittedName>
</protein>
<feature type="transmembrane region" description="Helical" evidence="1">
    <location>
        <begin position="9"/>
        <end position="28"/>
    </location>
</feature>
<keyword evidence="3" id="KW-1185">Reference proteome</keyword>
<reference evidence="2 3" key="1">
    <citation type="submission" date="2018-07" db="EMBL/GenBank/DDBJ databases">
        <title>Genomic Encyclopedia of Archaeal and Bacterial Type Strains, Phase II (KMG-II): from individual species to whole genera.</title>
        <authorList>
            <person name="Goeker M."/>
        </authorList>
    </citation>
    <scope>NUCLEOTIDE SEQUENCE [LARGE SCALE GENOMIC DNA]</scope>
    <source>
        <strain evidence="2 3">DSM 25795</strain>
    </source>
</reference>
<accession>A0A3D9FWT8</accession>
<dbReference type="OrthoDB" id="1352439at2"/>
<comment type="caution">
    <text evidence="2">The sequence shown here is derived from an EMBL/GenBank/DDBJ whole genome shotgun (WGS) entry which is preliminary data.</text>
</comment>
<keyword evidence="1" id="KW-1133">Transmembrane helix</keyword>
<gene>
    <name evidence="2" type="ORF">BD847_1981</name>
</gene>
<dbReference type="AlphaFoldDB" id="A0A3D9FWT8"/>
<dbReference type="RefSeq" id="WP_115888058.1">
    <property type="nucleotide sequence ID" value="NZ_QRDQ01000008.1"/>
</dbReference>
<dbReference type="Proteomes" id="UP000257004">
    <property type="component" value="Unassembled WGS sequence"/>
</dbReference>
<keyword evidence="1" id="KW-0812">Transmembrane</keyword>
<evidence type="ECO:0000313" key="3">
    <source>
        <dbReference type="Proteomes" id="UP000257004"/>
    </source>
</evidence>
<proteinExistence type="predicted"/>